<sequence length="164" mass="18886">MASKQFKNCDGTCQYQAEHAILFRGKSEAFIKAVHDTDRRRLQIQRDTVERQAVEQKPGGEHQGSPSNDNTRRSQDSEETREHLGALAELEAGKAQAEKQMYHAEEEGADHMPVLPPRNNQHVEGDYKPRQHRPFREQPRDWIREADELEDTIGSASGTRYYRS</sequence>
<proteinExistence type="predicted"/>
<dbReference type="Proteomes" id="UP000758603">
    <property type="component" value="Unassembled WGS sequence"/>
</dbReference>
<feature type="compositionally biased region" description="Basic and acidic residues" evidence="1">
    <location>
        <begin position="70"/>
        <end position="84"/>
    </location>
</feature>
<feature type="compositionally biased region" description="Low complexity" evidence="1">
    <location>
        <begin position="85"/>
        <end position="95"/>
    </location>
</feature>
<name>A0A9P8RPQ1_9PEZI</name>
<comment type="caution">
    <text evidence="2">The sequence shown here is derived from an EMBL/GenBank/DDBJ whole genome shotgun (WGS) entry which is preliminary data.</text>
</comment>
<protein>
    <submittedName>
        <fullName evidence="2">Uncharacterized protein</fullName>
    </submittedName>
</protein>
<accession>A0A9P8RPQ1</accession>
<feature type="compositionally biased region" description="Basic and acidic residues" evidence="1">
    <location>
        <begin position="121"/>
        <end position="146"/>
    </location>
</feature>
<evidence type="ECO:0000313" key="3">
    <source>
        <dbReference type="Proteomes" id="UP000758603"/>
    </source>
</evidence>
<dbReference type="AlphaFoldDB" id="A0A9P8RPQ1"/>
<gene>
    <name evidence="2" type="ORF">BKA67DRAFT_539284</name>
</gene>
<reference evidence="2" key="1">
    <citation type="journal article" date="2021" name="Nat. Commun.">
        <title>Genetic determinants of endophytism in the Arabidopsis root mycobiome.</title>
        <authorList>
            <person name="Mesny F."/>
            <person name="Miyauchi S."/>
            <person name="Thiergart T."/>
            <person name="Pickel B."/>
            <person name="Atanasova L."/>
            <person name="Karlsson M."/>
            <person name="Huettel B."/>
            <person name="Barry K.W."/>
            <person name="Haridas S."/>
            <person name="Chen C."/>
            <person name="Bauer D."/>
            <person name="Andreopoulos W."/>
            <person name="Pangilinan J."/>
            <person name="LaButti K."/>
            <person name="Riley R."/>
            <person name="Lipzen A."/>
            <person name="Clum A."/>
            <person name="Drula E."/>
            <person name="Henrissat B."/>
            <person name="Kohler A."/>
            <person name="Grigoriev I.V."/>
            <person name="Martin F.M."/>
            <person name="Hacquard S."/>
        </authorList>
    </citation>
    <scope>NUCLEOTIDE SEQUENCE</scope>
    <source>
        <strain evidence="2">MPI-SDFR-AT-0073</strain>
    </source>
</reference>
<feature type="compositionally biased region" description="Basic and acidic residues" evidence="1">
    <location>
        <begin position="96"/>
        <end position="110"/>
    </location>
</feature>
<feature type="region of interest" description="Disordered" evidence="1">
    <location>
        <begin position="46"/>
        <end position="164"/>
    </location>
</feature>
<evidence type="ECO:0000256" key="1">
    <source>
        <dbReference type="SAM" id="MobiDB-lite"/>
    </source>
</evidence>
<dbReference type="EMBL" id="JAGPXC010000008">
    <property type="protein sequence ID" value="KAH6647417.1"/>
    <property type="molecule type" value="Genomic_DNA"/>
</dbReference>
<dbReference type="GeneID" id="70129499"/>
<dbReference type="RefSeq" id="XP_045953929.1">
    <property type="nucleotide sequence ID" value="XM_046100607.1"/>
</dbReference>
<keyword evidence="3" id="KW-1185">Reference proteome</keyword>
<feature type="compositionally biased region" description="Basic and acidic residues" evidence="1">
    <location>
        <begin position="47"/>
        <end position="60"/>
    </location>
</feature>
<organism evidence="2 3">
    <name type="scientific">Truncatella angustata</name>
    <dbReference type="NCBI Taxonomy" id="152316"/>
    <lineage>
        <taxon>Eukaryota</taxon>
        <taxon>Fungi</taxon>
        <taxon>Dikarya</taxon>
        <taxon>Ascomycota</taxon>
        <taxon>Pezizomycotina</taxon>
        <taxon>Sordariomycetes</taxon>
        <taxon>Xylariomycetidae</taxon>
        <taxon>Amphisphaeriales</taxon>
        <taxon>Sporocadaceae</taxon>
        <taxon>Truncatella</taxon>
    </lineage>
</organism>
<evidence type="ECO:0000313" key="2">
    <source>
        <dbReference type="EMBL" id="KAH6647417.1"/>
    </source>
</evidence>